<dbReference type="AlphaFoldDB" id="A0A843W4Q7"/>
<evidence type="ECO:0000313" key="2">
    <source>
        <dbReference type="Proteomes" id="UP000652761"/>
    </source>
</evidence>
<sequence length="47" mass="5873">MECSCRVWCRPCKHRPTLRLHSRLSWRLRLRYQFPRLTMMDPPSWKG</sequence>
<accession>A0A843W4Q7</accession>
<feature type="non-terminal residue" evidence="1">
    <location>
        <position position="1"/>
    </location>
</feature>
<reference evidence="1" key="1">
    <citation type="submission" date="2017-07" db="EMBL/GenBank/DDBJ databases">
        <title>Taro Niue Genome Assembly and Annotation.</title>
        <authorList>
            <person name="Atibalentja N."/>
            <person name="Keating K."/>
            <person name="Fields C.J."/>
        </authorList>
    </citation>
    <scope>NUCLEOTIDE SEQUENCE</scope>
    <source>
        <strain evidence="1">Niue_2</strain>
        <tissue evidence="1">Leaf</tissue>
    </source>
</reference>
<proteinExistence type="predicted"/>
<organism evidence="1 2">
    <name type="scientific">Colocasia esculenta</name>
    <name type="common">Wild taro</name>
    <name type="synonym">Arum esculentum</name>
    <dbReference type="NCBI Taxonomy" id="4460"/>
    <lineage>
        <taxon>Eukaryota</taxon>
        <taxon>Viridiplantae</taxon>
        <taxon>Streptophyta</taxon>
        <taxon>Embryophyta</taxon>
        <taxon>Tracheophyta</taxon>
        <taxon>Spermatophyta</taxon>
        <taxon>Magnoliopsida</taxon>
        <taxon>Liliopsida</taxon>
        <taxon>Araceae</taxon>
        <taxon>Aroideae</taxon>
        <taxon>Colocasieae</taxon>
        <taxon>Colocasia</taxon>
    </lineage>
</organism>
<dbReference type="EMBL" id="NMUH01003295">
    <property type="protein sequence ID" value="MQM04852.1"/>
    <property type="molecule type" value="Genomic_DNA"/>
</dbReference>
<name>A0A843W4Q7_COLES</name>
<gene>
    <name evidence="1" type="ORF">Taro_037658</name>
</gene>
<dbReference type="Proteomes" id="UP000652761">
    <property type="component" value="Unassembled WGS sequence"/>
</dbReference>
<protein>
    <submittedName>
        <fullName evidence="1">Uncharacterized protein</fullName>
    </submittedName>
</protein>
<comment type="caution">
    <text evidence="1">The sequence shown here is derived from an EMBL/GenBank/DDBJ whole genome shotgun (WGS) entry which is preliminary data.</text>
</comment>
<keyword evidence="2" id="KW-1185">Reference proteome</keyword>
<evidence type="ECO:0000313" key="1">
    <source>
        <dbReference type="EMBL" id="MQM04852.1"/>
    </source>
</evidence>